<dbReference type="InterPro" id="IPR005112">
    <property type="entry name" value="dDENN_dom"/>
</dbReference>
<gene>
    <name evidence="3" type="ORF">AMECASPLE_038238</name>
</gene>
<evidence type="ECO:0000256" key="1">
    <source>
        <dbReference type="ARBA" id="ARBA00022658"/>
    </source>
</evidence>
<reference evidence="3 4" key="1">
    <citation type="submission" date="2021-06" db="EMBL/GenBank/DDBJ databases">
        <authorList>
            <person name="Palmer J.M."/>
        </authorList>
    </citation>
    <scope>NUCLEOTIDE SEQUENCE [LARGE SCALE GENOMIC DNA]</scope>
    <source>
        <strain evidence="3 4">AS_MEX2019</strain>
        <tissue evidence="3">Muscle</tissue>
    </source>
</reference>
<dbReference type="InterPro" id="IPR051696">
    <property type="entry name" value="DENN_Domain_GEFs"/>
</dbReference>
<dbReference type="InterPro" id="IPR037516">
    <property type="entry name" value="Tripartite_DENN"/>
</dbReference>
<protein>
    <recommendedName>
        <fullName evidence="2">UDENN domain-containing protein</fullName>
    </recommendedName>
</protein>
<dbReference type="Pfam" id="PF02141">
    <property type="entry name" value="DENN"/>
    <property type="match status" value="1"/>
</dbReference>
<evidence type="ECO:0000313" key="3">
    <source>
        <dbReference type="EMBL" id="MEQ2305467.1"/>
    </source>
</evidence>
<feature type="domain" description="UDENN" evidence="2">
    <location>
        <begin position="1"/>
        <end position="282"/>
    </location>
</feature>
<dbReference type="PANTHER" id="PTHR12296">
    <property type="entry name" value="DENN DOMAIN-CONTAINING PROTEIN 4"/>
    <property type="match status" value="1"/>
</dbReference>
<dbReference type="SMART" id="SM00801">
    <property type="entry name" value="dDENN"/>
    <property type="match status" value="1"/>
</dbReference>
<comment type="caution">
    <text evidence="3">The sequence shown here is derived from an EMBL/GenBank/DDBJ whole genome shotgun (WGS) entry which is preliminary data.</text>
</comment>
<proteinExistence type="predicted"/>
<dbReference type="Gene3D" id="3.40.50.11500">
    <property type="match status" value="1"/>
</dbReference>
<dbReference type="PANTHER" id="PTHR12296:SF21">
    <property type="entry name" value="DENN DOMAIN-CONTAINING PROTEIN 3"/>
    <property type="match status" value="1"/>
</dbReference>
<evidence type="ECO:0000259" key="2">
    <source>
        <dbReference type="PROSITE" id="PS50211"/>
    </source>
</evidence>
<dbReference type="InterPro" id="IPR043153">
    <property type="entry name" value="DENN_C"/>
</dbReference>
<dbReference type="PROSITE" id="PS50211">
    <property type="entry name" value="DENN"/>
    <property type="match status" value="1"/>
</dbReference>
<evidence type="ECO:0000313" key="4">
    <source>
        <dbReference type="Proteomes" id="UP001469553"/>
    </source>
</evidence>
<sequence>MEERLKEFAIKLSLVPIPPPGKLHLMFTLRPLTIILPSREDKNLPAVDLDLHLPFLCFRPQQLLLVLSCLLQEQQVVLFSADWARLTLIAESLLIFLQPLTWQHPYVPVLARGMLDFLMAPTAFLMGCHLSHFAEVATETDDLILVNIDDGSVSMSLSDAIDIPEIPVAAADYFIQRIQSLQIHFDLDQYHSASCMDINEQRAQRRTWQHKLNHKIQNIAVELLVNIFRDVISHLNYEHRVFHSEEFLKTREPEEQLFYRTVLDTHIFHSFLRDRLDKKIDNFARMELSTRSERQKYVTVSI</sequence>
<accession>A0ABV0ZHZ5</accession>
<dbReference type="Proteomes" id="UP001469553">
    <property type="component" value="Unassembled WGS sequence"/>
</dbReference>
<dbReference type="SMART" id="SM00799">
    <property type="entry name" value="DENN"/>
    <property type="match status" value="1"/>
</dbReference>
<keyword evidence="1" id="KW-0344">Guanine-nucleotide releasing factor</keyword>
<organism evidence="3 4">
    <name type="scientific">Ameca splendens</name>
    <dbReference type="NCBI Taxonomy" id="208324"/>
    <lineage>
        <taxon>Eukaryota</taxon>
        <taxon>Metazoa</taxon>
        <taxon>Chordata</taxon>
        <taxon>Craniata</taxon>
        <taxon>Vertebrata</taxon>
        <taxon>Euteleostomi</taxon>
        <taxon>Actinopterygii</taxon>
        <taxon>Neopterygii</taxon>
        <taxon>Teleostei</taxon>
        <taxon>Neoteleostei</taxon>
        <taxon>Acanthomorphata</taxon>
        <taxon>Ovalentaria</taxon>
        <taxon>Atherinomorphae</taxon>
        <taxon>Cyprinodontiformes</taxon>
        <taxon>Goodeidae</taxon>
        <taxon>Ameca</taxon>
    </lineage>
</organism>
<keyword evidence="4" id="KW-1185">Reference proteome</keyword>
<dbReference type="InterPro" id="IPR001194">
    <property type="entry name" value="cDENN_dom"/>
</dbReference>
<dbReference type="EMBL" id="JAHRIP010063354">
    <property type="protein sequence ID" value="MEQ2305467.1"/>
    <property type="molecule type" value="Genomic_DNA"/>
</dbReference>
<name>A0ABV0ZHZ5_9TELE</name>